<accession>A0A6C0JG89</accession>
<evidence type="ECO:0000313" key="1">
    <source>
        <dbReference type="EMBL" id="QHU02674.1"/>
    </source>
</evidence>
<organism evidence="1">
    <name type="scientific">viral metagenome</name>
    <dbReference type="NCBI Taxonomy" id="1070528"/>
    <lineage>
        <taxon>unclassified sequences</taxon>
        <taxon>metagenomes</taxon>
        <taxon>organismal metagenomes</taxon>
    </lineage>
</organism>
<protein>
    <submittedName>
        <fullName evidence="1">Uncharacterized protein</fullName>
    </submittedName>
</protein>
<proteinExistence type="predicted"/>
<reference evidence="1" key="1">
    <citation type="journal article" date="2020" name="Nature">
        <title>Giant virus diversity and host interactions through global metagenomics.</title>
        <authorList>
            <person name="Schulz F."/>
            <person name="Roux S."/>
            <person name="Paez-Espino D."/>
            <person name="Jungbluth S."/>
            <person name="Walsh D.A."/>
            <person name="Denef V.J."/>
            <person name="McMahon K.D."/>
            <person name="Konstantinidis K.T."/>
            <person name="Eloe-Fadrosh E.A."/>
            <person name="Kyrpides N.C."/>
            <person name="Woyke T."/>
        </authorList>
    </citation>
    <scope>NUCLEOTIDE SEQUENCE</scope>
    <source>
        <strain evidence="1">GVMAG-M-3300025880-76</strain>
    </source>
</reference>
<name>A0A6C0JG89_9ZZZZ</name>
<dbReference type="AlphaFoldDB" id="A0A6C0JG89"/>
<dbReference type="EMBL" id="MN740361">
    <property type="protein sequence ID" value="QHU02674.1"/>
    <property type="molecule type" value="Genomic_DNA"/>
</dbReference>
<sequence length="425" mass="49855">MPNISVQSFTSTNSNNNVVKFHKVNNSNNDTCKYTQTRYLKQELDNIVDEDTAYYGRFRSVTQNTSGDVIGYGIPKSLSVSEFEEKNDINDTDIIIQECIEGTQIQLFYDNTRNCLFDDSMKRIIHENNQDSNVGWMISTRSCIGAKNSFFKSQEGDKTKTHSFAELFIDCCLAANIDISSLNKAYCYNFIIQHPEQQIVNVYSESRVYLVNIYNIHNNGYDDVVIDLMHYQKPLSEYGISADMKIYTPCLFETTMFNKVEDVKELYREGNNSTSKRELKGVVIKNVLSGDHTVIENPHYVYLRELRGNQPKLEYRYLQLRQENRIQEFLRHFPEHKASFDTFYSIVEEFSNELYNCYVSLNIEKCIQPDDVPFEMTFHINNIHRLYLKILRPLKKSMRMSHVCDYVNNMHPSKLMFALNYKHRK</sequence>